<evidence type="ECO:0008006" key="5">
    <source>
        <dbReference type="Google" id="ProtNLM"/>
    </source>
</evidence>
<evidence type="ECO:0000256" key="2">
    <source>
        <dbReference type="SAM" id="Phobius"/>
    </source>
</evidence>
<name>A0A2I2KY70_9ACTN</name>
<keyword evidence="2" id="KW-0472">Membrane</keyword>
<evidence type="ECO:0000256" key="1">
    <source>
        <dbReference type="SAM" id="MobiDB-lite"/>
    </source>
</evidence>
<evidence type="ECO:0000313" key="4">
    <source>
        <dbReference type="Proteomes" id="UP000234331"/>
    </source>
</evidence>
<dbReference type="Pfam" id="PF07332">
    <property type="entry name" value="Phage_holin_3_6"/>
    <property type="match status" value="1"/>
</dbReference>
<evidence type="ECO:0000313" key="3">
    <source>
        <dbReference type="EMBL" id="SNQ50614.1"/>
    </source>
</evidence>
<keyword evidence="2" id="KW-0812">Transmembrane</keyword>
<dbReference type="InterPro" id="IPR009937">
    <property type="entry name" value="Phage_holin_3_6"/>
</dbReference>
<accession>A0A2I2KY70</accession>
<organism evidence="3 4">
    <name type="scientific">Frankia canadensis</name>
    <dbReference type="NCBI Taxonomy" id="1836972"/>
    <lineage>
        <taxon>Bacteria</taxon>
        <taxon>Bacillati</taxon>
        <taxon>Actinomycetota</taxon>
        <taxon>Actinomycetes</taxon>
        <taxon>Frankiales</taxon>
        <taxon>Frankiaceae</taxon>
        <taxon>Frankia</taxon>
    </lineage>
</organism>
<dbReference type="RefSeq" id="WP_101834032.1">
    <property type="nucleotide sequence ID" value="NZ_FZMO01000445.1"/>
</dbReference>
<dbReference type="OrthoDB" id="3828498at2"/>
<keyword evidence="4" id="KW-1185">Reference proteome</keyword>
<feature type="region of interest" description="Disordered" evidence="1">
    <location>
        <begin position="133"/>
        <end position="165"/>
    </location>
</feature>
<dbReference type="Proteomes" id="UP000234331">
    <property type="component" value="Unassembled WGS sequence"/>
</dbReference>
<protein>
    <recommendedName>
        <fullName evidence="5">Holin-X, holin superfamily III</fullName>
    </recommendedName>
</protein>
<dbReference type="AlphaFoldDB" id="A0A2I2KY70"/>
<feature type="transmembrane region" description="Helical" evidence="2">
    <location>
        <begin position="86"/>
        <end position="109"/>
    </location>
</feature>
<feature type="transmembrane region" description="Helical" evidence="2">
    <location>
        <begin position="49"/>
        <end position="74"/>
    </location>
</feature>
<gene>
    <name evidence="3" type="ORF">FRACA_50002</name>
</gene>
<feature type="compositionally biased region" description="Low complexity" evidence="1">
    <location>
        <begin position="136"/>
        <end position="159"/>
    </location>
</feature>
<sequence length="165" mass="16990">MSTTTGKTRDGREPSLGELVALATRDVSLLVRQEIDLAKAELARQAVSAALGVGCLAVAAGLGLCALIAVTIFLGELFTWAGMERFWSYLLTAAIYLVVAGGLALVAITRFRRLSPPERTIQTVRDDIAWLRSPTARPNGSSSPAAASRAGAVPGAPTAAGGGLG</sequence>
<proteinExistence type="predicted"/>
<dbReference type="EMBL" id="FZMO01000445">
    <property type="protein sequence ID" value="SNQ50614.1"/>
    <property type="molecule type" value="Genomic_DNA"/>
</dbReference>
<reference evidence="3 4" key="1">
    <citation type="submission" date="2017-06" db="EMBL/GenBank/DDBJ databases">
        <authorList>
            <person name="Kim H.J."/>
            <person name="Triplett B.A."/>
        </authorList>
    </citation>
    <scope>NUCLEOTIDE SEQUENCE [LARGE SCALE GENOMIC DNA]</scope>
    <source>
        <strain evidence="3">FRACA_ARgP5</strain>
    </source>
</reference>
<keyword evidence="2" id="KW-1133">Transmembrane helix</keyword>